<keyword evidence="2" id="KW-1185">Reference proteome</keyword>
<gene>
    <name evidence="1" type="ORF">D7I46_11820</name>
</gene>
<proteinExistence type="predicted"/>
<organism evidence="1 2">
    <name type="scientific">Lactococcus allomyrinae</name>
    <dbReference type="NCBI Taxonomy" id="2419773"/>
    <lineage>
        <taxon>Bacteria</taxon>
        <taxon>Bacillati</taxon>
        <taxon>Bacillota</taxon>
        <taxon>Bacilli</taxon>
        <taxon>Lactobacillales</taxon>
        <taxon>Streptococcaceae</taxon>
        <taxon>Lactococcus</taxon>
    </lineage>
</organism>
<reference evidence="1 2" key="1">
    <citation type="submission" date="2018-09" db="EMBL/GenBank/DDBJ databases">
        <title>Genome sequencing of strain 1JSPR-7.</title>
        <authorList>
            <person name="Heo J."/>
            <person name="Kim S.-J."/>
            <person name="Kwon S.-W."/>
        </authorList>
    </citation>
    <scope>NUCLEOTIDE SEQUENCE [LARGE SCALE GENOMIC DNA]</scope>
    <source>
        <strain evidence="1 2">1JSPR-7</strain>
    </source>
</reference>
<dbReference type="AlphaFoldDB" id="A0A387BDI1"/>
<dbReference type="Proteomes" id="UP000269374">
    <property type="component" value="Chromosome"/>
</dbReference>
<sequence>MTFTAIAEKADMEDYTLYRLRQRPSKLNGEIIAKISNATGLDETKLFEISYFFAQKVDISQRKVS</sequence>
<name>A0A387BDI1_9LACT</name>
<dbReference type="EMBL" id="CP032627">
    <property type="protein sequence ID" value="AYG02005.1"/>
    <property type="molecule type" value="Genomic_DNA"/>
</dbReference>
<accession>A0A387BDI1</accession>
<dbReference type="KEGG" id="lact:D7I46_11820"/>
<evidence type="ECO:0000313" key="1">
    <source>
        <dbReference type="EMBL" id="AYG02005.1"/>
    </source>
</evidence>
<protein>
    <submittedName>
        <fullName evidence="1">XRE family transcriptional regulator</fullName>
    </submittedName>
</protein>
<evidence type="ECO:0000313" key="2">
    <source>
        <dbReference type="Proteomes" id="UP000269374"/>
    </source>
</evidence>